<name>A0A101EQ13_9THEM</name>
<dbReference type="Proteomes" id="UP000058636">
    <property type="component" value="Unassembled WGS sequence"/>
</dbReference>
<protein>
    <submittedName>
        <fullName evidence="1">Uncharacterized protein</fullName>
    </submittedName>
</protein>
<gene>
    <name evidence="1" type="ORF">XD57_1119</name>
</gene>
<dbReference type="EMBL" id="LGFG01000093">
    <property type="protein sequence ID" value="KUK22782.1"/>
    <property type="molecule type" value="Genomic_DNA"/>
</dbReference>
<evidence type="ECO:0000313" key="2">
    <source>
        <dbReference type="Proteomes" id="UP000058636"/>
    </source>
</evidence>
<dbReference type="AlphaFoldDB" id="A0A101EQ13"/>
<comment type="caution">
    <text evidence="1">The sequence shown here is derived from an EMBL/GenBank/DDBJ whole genome shotgun (WGS) entry which is preliminary data.</text>
</comment>
<reference evidence="1 2" key="1">
    <citation type="journal article" date="2015" name="MBio">
        <title>Genome-Resolved Metagenomic Analysis Reveals Roles for Candidate Phyla and Other Microbial Community Members in Biogeochemical Transformations in Oil Reservoirs.</title>
        <authorList>
            <person name="Hu P."/>
            <person name="Tom L."/>
            <person name="Singh A."/>
            <person name="Thomas B.C."/>
            <person name="Baker B.J."/>
            <person name="Piceno Y.M."/>
            <person name="Andersen G.L."/>
            <person name="Banfield J.F."/>
        </authorList>
    </citation>
    <scope>NUCLEOTIDE SEQUENCE [LARGE SCALE GENOMIC DNA]</scope>
    <source>
        <strain evidence="1">46_26</strain>
    </source>
</reference>
<sequence length="40" mass="4486">MKENYRIAEEYAGMVKDILDEIGNARTSNLCCNEKDSGGF</sequence>
<organism evidence="1 2">
    <name type="scientific">Thermotoga petrophila</name>
    <dbReference type="NCBI Taxonomy" id="93929"/>
    <lineage>
        <taxon>Bacteria</taxon>
        <taxon>Thermotogati</taxon>
        <taxon>Thermotogota</taxon>
        <taxon>Thermotogae</taxon>
        <taxon>Thermotogales</taxon>
        <taxon>Thermotogaceae</taxon>
        <taxon>Thermotoga</taxon>
    </lineage>
</organism>
<dbReference type="PATRIC" id="fig|93930.3.peg.130"/>
<proteinExistence type="predicted"/>
<accession>A0A101EQ13</accession>
<evidence type="ECO:0000313" key="1">
    <source>
        <dbReference type="EMBL" id="KUK22782.1"/>
    </source>
</evidence>